<gene>
    <name evidence="3" type="ORF">FBQ73_21735</name>
</gene>
<feature type="domain" description="AMP-binding enzyme C-terminal" evidence="2">
    <location>
        <begin position="382"/>
        <end position="457"/>
    </location>
</feature>
<dbReference type="InterPro" id="IPR025110">
    <property type="entry name" value="AMP-bd_C"/>
</dbReference>
<dbReference type="InterPro" id="IPR045851">
    <property type="entry name" value="AMP-bd_C_sf"/>
</dbReference>
<dbReference type="Gene3D" id="3.40.50.12780">
    <property type="entry name" value="N-terminal domain of ligase-like"/>
    <property type="match status" value="1"/>
</dbReference>
<dbReference type="CDD" id="cd04433">
    <property type="entry name" value="AFD_class_I"/>
    <property type="match status" value="1"/>
</dbReference>
<evidence type="ECO:0000259" key="2">
    <source>
        <dbReference type="Pfam" id="PF13193"/>
    </source>
</evidence>
<dbReference type="InterPro" id="IPR000873">
    <property type="entry name" value="AMP-dep_synth/lig_dom"/>
</dbReference>
<dbReference type="Proteomes" id="UP000305131">
    <property type="component" value="Unassembled WGS sequence"/>
</dbReference>
<dbReference type="InterPro" id="IPR020845">
    <property type="entry name" value="AMP-binding_CS"/>
</dbReference>
<dbReference type="RefSeq" id="WP_138401584.1">
    <property type="nucleotide sequence ID" value="NZ_JBAFVI010000014.1"/>
</dbReference>
<dbReference type="AlphaFoldDB" id="A0A6C1KA88"/>
<accession>A0A6C1KA88</accession>
<protein>
    <submittedName>
        <fullName evidence="3">Long-chain fatty acid--CoA ligase</fullName>
    </submittedName>
</protein>
<dbReference type="OrthoDB" id="7055148at2"/>
<dbReference type="PANTHER" id="PTHR43767">
    <property type="entry name" value="LONG-CHAIN-FATTY-ACID--COA LIGASE"/>
    <property type="match status" value="1"/>
</dbReference>
<evidence type="ECO:0000313" key="3">
    <source>
        <dbReference type="EMBL" id="TLX40671.1"/>
    </source>
</evidence>
<dbReference type="PANTHER" id="PTHR43767:SF1">
    <property type="entry name" value="NONRIBOSOMAL PEPTIDE SYNTHASE PES1 (EUROFUNG)-RELATED"/>
    <property type="match status" value="1"/>
</dbReference>
<proteinExistence type="predicted"/>
<keyword evidence="3" id="KW-0436">Ligase</keyword>
<dbReference type="InterPro" id="IPR050237">
    <property type="entry name" value="ATP-dep_AMP-bd_enzyme"/>
</dbReference>
<dbReference type="GO" id="GO:0016878">
    <property type="term" value="F:acid-thiol ligase activity"/>
    <property type="evidence" value="ECO:0007669"/>
    <property type="project" value="UniProtKB-ARBA"/>
</dbReference>
<dbReference type="InterPro" id="IPR042099">
    <property type="entry name" value="ANL_N_sf"/>
</dbReference>
<evidence type="ECO:0000259" key="1">
    <source>
        <dbReference type="Pfam" id="PF00501"/>
    </source>
</evidence>
<sequence>MPPDTRPGALCGILSTATGAVEDDCATSETGDLASAAAVLAARLGAAGVRPDEPVVVTVANRVADLAALFGVWQAGGVVVPLHAAAAETTRAAMLEQVRPRFLLADGELITLADAPPPERPLLRGAALVVFTSGSTGKPKGVVIGHDRLAAKLDALQEVLRLSPLDTVVLPLQLIFIFGLWVALLSLRAGARLVLVGKFSPAALRQRLQGATVLATVPSMLRTMFGEGEMEAPALRAILTGGEALGAHLSGQISLQLPGAGVFDLYGLTETGSCDFCLAPRDAASGRGSIGLPTRGVTYRISADDAAPVTAPAGAPRGELQVRSPFGMLGYLDNPDLTEAAFVDGYFRTGDVARQRPDGFVEIVGRIKEIISRGGNKIAPAEIELMLSAHPEVAQVLCAGVPDLRLGEALHVAVVLKPGRTASADALRDWCKGRTERFKVPDVIHMVDVLPTGPTGKALRAGIRALAQARKL</sequence>
<dbReference type="Pfam" id="PF00501">
    <property type="entry name" value="AMP-binding"/>
    <property type="match status" value="2"/>
</dbReference>
<dbReference type="EMBL" id="VAUP01000042">
    <property type="protein sequence ID" value="TLX40671.1"/>
    <property type="molecule type" value="Genomic_DNA"/>
</dbReference>
<feature type="domain" description="AMP-dependent synthetase/ligase" evidence="1">
    <location>
        <begin position="118"/>
        <end position="332"/>
    </location>
</feature>
<dbReference type="Gene3D" id="3.30.300.30">
    <property type="match status" value="1"/>
</dbReference>
<dbReference type="SUPFAM" id="SSF56801">
    <property type="entry name" value="Acetyl-CoA synthetase-like"/>
    <property type="match status" value="1"/>
</dbReference>
<evidence type="ECO:0000313" key="4">
    <source>
        <dbReference type="Proteomes" id="UP000305131"/>
    </source>
</evidence>
<feature type="domain" description="AMP-dependent synthetase/ligase" evidence="1">
    <location>
        <begin position="32"/>
        <end position="108"/>
    </location>
</feature>
<reference evidence="3 4" key="1">
    <citation type="submission" date="2019-05" db="EMBL/GenBank/DDBJ databases">
        <authorList>
            <person name="Zhou X."/>
        </authorList>
    </citation>
    <scope>NUCLEOTIDE SEQUENCE [LARGE SCALE GENOMIC DNA]</scope>
    <source>
        <strain evidence="3 4">DSM 432</strain>
    </source>
</reference>
<comment type="caution">
    <text evidence="3">The sequence shown here is derived from an EMBL/GenBank/DDBJ whole genome shotgun (WGS) entry which is preliminary data.</text>
</comment>
<organism evidence="3 4">
    <name type="scientific">Xanthobacter autotrophicus</name>
    <dbReference type="NCBI Taxonomy" id="280"/>
    <lineage>
        <taxon>Bacteria</taxon>
        <taxon>Pseudomonadati</taxon>
        <taxon>Pseudomonadota</taxon>
        <taxon>Alphaproteobacteria</taxon>
        <taxon>Hyphomicrobiales</taxon>
        <taxon>Xanthobacteraceae</taxon>
        <taxon>Xanthobacter</taxon>
    </lineage>
</organism>
<dbReference type="GeneID" id="95776079"/>
<name>A0A6C1KA88_XANAU</name>
<dbReference type="Pfam" id="PF13193">
    <property type="entry name" value="AMP-binding_C"/>
    <property type="match status" value="1"/>
</dbReference>
<dbReference type="PROSITE" id="PS00455">
    <property type="entry name" value="AMP_BINDING"/>
    <property type="match status" value="1"/>
</dbReference>